<evidence type="ECO:0000259" key="1">
    <source>
        <dbReference type="Pfam" id="PF04149"/>
    </source>
</evidence>
<comment type="caution">
    <text evidence="2">The sequence shown here is derived from an EMBL/GenBank/DDBJ whole genome shotgun (WGS) entry which is preliminary data.</text>
</comment>
<dbReference type="Pfam" id="PF04149">
    <property type="entry name" value="DUF397"/>
    <property type="match status" value="1"/>
</dbReference>
<name>A0ABP6ZLD9_9ACTN</name>
<evidence type="ECO:0000313" key="2">
    <source>
        <dbReference type="EMBL" id="GAA3609764.1"/>
    </source>
</evidence>
<protein>
    <recommendedName>
        <fullName evidence="1">DUF397 domain-containing protein</fullName>
    </recommendedName>
</protein>
<reference evidence="3" key="1">
    <citation type="journal article" date="2019" name="Int. J. Syst. Evol. Microbiol.">
        <title>The Global Catalogue of Microorganisms (GCM) 10K type strain sequencing project: providing services to taxonomists for standard genome sequencing and annotation.</title>
        <authorList>
            <consortium name="The Broad Institute Genomics Platform"/>
            <consortium name="The Broad Institute Genome Sequencing Center for Infectious Disease"/>
            <person name="Wu L."/>
            <person name="Ma J."/>
        </authorList>
    </citation>
    <scope>NUCLEOTIDE SEQUENCE [LARGE SCALE GENOMIC DNA]</scope>
    <source>
        <strain evidence="3">JCM 16902</strain>
    </source>
</reference>
<evidence type="ECO:0000313" key="3">
    <source>
        <dbReference type="Proteomes" id="UP001501074"/>
    </source>
</evidence>
<gene>
    <name evidence="2" type="ORF">GCM10022223_27300</name>
</gene>
<dbReference type="EMBL" id="BAAAZO010000003">
    <property type="protein sequence ID" value="GAA3609764.1"/>
    <property type="molecule type" value="Genomic_DNA"/>
</dbReference>
<dbReference type="Proteomes" id="UP001501074">
    <property type="component" value="Unassembled WGS sequence"/>
</dbReference>
<dbReference type="RefSeq" id="WP_231487339.1">
    <property type="nucleotide sequence ID" value="NZ_BAAAZO010000003.1"/>
</dbReference>
<sequence length="67" mass="7006">MTVNTDWFKAAKSGSQNGCVEMRGDNGQVQVRDTKAKGRGPILNIPPSAFGAWVAGAKGGELDLLMG</sequence>
<feature type="domain" description="DUF397" evidence="1">
    <location>
        <begin position="6"/>
        <end position="58"/>
    </location>
</feature>
<keyword evidence="3" id="KW-1185">Reference proteome</keyword>
<proteinExistence type="predicted"/>
<organism evidence="2 3">
    <name type="scientific">Kineosporia mesophila</name>
    <dbReference type="NCBI Taxonomy" id="566012"/>
    <lineage>
        <taxon>Bacteria</taxon>
        <taxon>Bacillati</taxon>
        <taxon>Actinomycetota</taxon>
        <taxon>Actinomycetes</taxon>
        <taxon>Kineosporiales</taxon>
        <taxon>Kineosporiaceae</taxon>
        <taxon>Kineosporia</taxon>
    </lineage>
</organism>
<accession>A0ABP6ZLD9</accession>
<dbReference type="InterPro" id="IPR007278">
    <property type="entry name" value="DUF397"/>
</dbReference>